<keyword evidence="5" id="KW-0175">Coiled coil</keyword>
<keyword evidence="2" id="KW-0805">Transcription regulation</keyword>
<name>A0A6P5X1X6_DURZI</name>
<dbReference type="GeneID" id="111279655"/>
<evidence type="ECO:0000256" key="5">
    <source>
        <dbReference type="SAM" id="Coils"/>
    </source>
</evidence>
<comment type="subcellular location">
    <subcellularLocation>
        <location evidence="1">Nucleus</location>
    </subcellularLocation>
</comment>
<dbReference type="PANTHER" id="PTHR46665">
    <property type="entry name" value="TRANSCRIPTION FACTOR BHLH041-RELATED-RELATED"/>
    <property type="match status" value="1"/>
</dbReference>
<dbReference type="KEGG" id="dzi:111279655"/>
<dbReference type="AlphaFoldDB" id="A0A6P5X1X6"/>
<evidence type="ECO:0000256" key="1">
    <source>
        <dbReference type="ARBA" id="ARBA00004123"/>
    </source>
</evidence>
<evidence type="ECO:0000256" key="3">
    <source>
        <dbReference type="ARBA" id="ARBA00023163"/>
    </source>
</evidence>
<evidence type="ECO:0000256" key="2">
    <source>
        <dbReference type="ARBA" id="ARBA00023015"/>
    </source>
</evidence>
<dbReference type="PANTHER" id="PTHR46665:SF6">
    <property type="entry name" value="TRANSCRIPTION FACTOR BHLH92"/>
    <property type="match status" value="1"/>
</dbReference>
<feature type="coiled-coil region" evidence="5">
    <location>
        <begin position="120"/>
        <end position="154"/>
    </location>
</feature>
<keyword evidence="4" id="KW-0539">Nucleus</keyword>
<dbReference type="RefSeq" id="XP_022722365.1">
    <property type="nucleotide sequence ID" value="XM_022866630.1"/>
</dbReference>
<dbReference type="GO" id="GO:0005634">
    <property type="term" value="C:nucleus"/>
    <property type="evidence" value="ECO:0007669"/>
    <property type="project" value="UniProtKB-SubCell"/>
</dbReference>
<dbReference type="SMART" id="SM00353">
    <property type="entry name" value="HLH"/>
    <property type="match status" value="1"/>
</dbReference>
<dbReference type="GO" id="GO:0046983">
    <property type="term" value="F:protein dimerization activity"/>
    <property type="evidence" value="ECO:0007669"/>
    <property type="project" value="InterPro"/>
</dbReference>
<dbReference type="InterPro" id="IPR011598">
    <property type="entry name" value="bHLH_dom"/>
</dbReference>
<dbReference type="InterPro" id="IPR044658">
    <property type="entry name" value="bHLH92/bHLH041-like"/>
</dbReference>
<evidence type="ECO:0000313" key="8">
    <source>
        <dbReference type="Proteomes" id="UP000515121"/>
    </source>
</evidence>
<organism evidence="8 9">
    <name type="scientific">Durio zibethinus</name>
    <name type="common">Durian</name>
    <dbReference type="NCBI Taxonomy" id="66656"/>
    <lineage>
        <taxon>Eukaryota</taxon>
        <taxon>Viridiplantae</taxon>
        <taxon>Streptophyta</taxon>
        <taxon>Embryophyta</taxon>
        <taxon>Tracheophyta</taxon>
        <taxon>Spermatophyta</taxon>
        <taxon>Magnoliopsida</taxon>
        <taxon>eudicotyledons</taxon>
        <taxon>Gunneridae</taxon>
        <taxon>Pentapetalae</taxon>
        <taxon>rosids</taxon>
        <taxon>malvids</taxon>
        <taxon>Malvales</taxon>
        <taxon>Malvaceae</taxon>
        <taxon>Helicteroideae</taxon>
        <taxon>Durio</taxon>
    </lineage>
</organism>
<dbReference type="Proteomes" id="UP000515121">
    <property type="component" value="Unplaced"/>
</dbReference>
<dbReference type="InterPro" id="IPR036638">
    <property type="entry name" value="HLH_DNA-bd_sf"/>
</dbReference>
<keyword evidence="3" id="KW-0804">Transcription</keyword>
<dbReference type="SUPFAM" id="SSF47459">
    <property type="entry name" value="HLH, helix-loop-helix DNA-binding domain"/>
    <property type="match status" value="1"/>
</dbReference>
<sequence length="248" mass="28597">MDQLIKQLLQGETFWYETTPAPPVGRSAFVPYANTPKIELRLQSAAGCTNGVSSGNANKRMIEFLRKSWLTTTETKDTQKERSFHHMMNERKRREKQKRSYFDLHSMLPLGTKNDKNSIVQTAIKRVQELEWLKKDLEGRNNELQATLAAMNENQHTEGTKIRVRIVNPKSGIDSMLAVLKCLKQLGSKPRMIQSKFTNQEFLAVIDIETEVYPVSSLILIHLMHVNTVQFTLQHLLDGRCRSRKRCK</sequence>
<evidence type="ECO:0000313" key="9">
    <source>
        <dbReference type="RefSeq" id="XP_022722365.1"/>
    </source>
</evidence>
<reference evidence="9" key="1">
    <citation type="submission" date="2025-08" db="UniProtKB">
        <authorList>
            <consortium name="RefSeq"/>
        </authorList>
    </citation>
    <scope>IDENTIFICATION</scope>
    <source>
        <tissue evidence="9">Fruit stalk</tissue>
    </source>
</reference>
<gene>
    <name evidence="9" type="primary">LOC111279655</name>
</gene>
<feature type="region of interest" description="Disordered" evidence="6">
    <location>
        <begin position="76"/>
        <end position="98"/>
    </location>
</feature>
<protein>
    <submittedName>
        <fullName evidence="9">Transcription factor bHLH92-like isoform X1</fullName>
    </submittedName>
</protein>
<keyword evidence="8" id="KW-1185">Reference proteome</keyword>
<evidence type="ECO:0000259" key="7">
    <source>
        <dbReference type="PROSITE" id="PS50888"/>
    </source>
</evidence>
<evidence type="ECO:0000256" key="6">
    <source>
        <dbReference type="SAM" id="MobiDB-lite"/>
    </source>
</evidence>
<proteinExistence type="predicted"/>
<feature type="domain" description="BHLH" evidence="7">
    <location>
        <begin position="81"/>
        <end position="130"/>
    </location>
</feature>
<accession>A0A6P5X1X6</accession>
<dbReference type="OrthoDB" id="1885111at2759"/>
<evidence type="ECO:0000256" key="4">
    <source>
        <dbReference type="ARBA" id="ARBA00023242"/>
    </source>
</evidence>
<dbReference type="Pfam" id="PF00010">
    <property type="entry name" value="HLH"/>
    <property type="match status" value="1"/>
</dbReference>
<dbReference type="Gene3D" id="4.10.280.10">
    <property type="entry name" value="Helix-loop-helix DNA-binding domain"/>
    <property type="match status" value="1"/>
</dbReference>
<dbReference type="PROSITE" id="PS50888">
    <property type="entry name" value="BHLH"/>
    <property type="match status" value="1"/>
</dbReference>